<dbReference type="OrthoDB" id="4927600at2759"/>
<accession>A0A2C5YRR6</accession>
<keyword evidence="2" id="KW-0732">Signal</keyword>
<sequence>MKILLALLGILASSASASAPFRHLHFPRNNGTNYLSPNAPLVTGTSPEPGYGSVPSGGGDGGDETVTATMTSTLHQTRTSYVHGMATSASAIDTGFKAVIPGVNDAEADPEADTDPLSTTTVTSKTFTTVTLSRAPGAGAGSAPDSECASPATVTVTQPAVTQTVFVTASPDASSAPDSPDDTRTLSSQAYRPHTTVQSVVTVMPYPTGRNGSDPVVGAPRPTGYARLRRWM</sequence>
<evidence type="ECO:0000256" key="2">
    <source>
        <dbReference type="SAM" id="SignalP"/>
    </source>
</evidence>
<evidence type="ECO:0000313" key="4">
    <source>
        <dbReference type="Proteomes" id="UP000226431"/>
    </source>
</evidence>
<dbReference type="EMBL" id="NJES01000627">
    <property type="protein sequence ID" value="PHH70426.1"/>
    <property type="molecule type" value="Genomic_DNA"/>
</dbReference>
<dbReference type="AlphaFoldDB" id="A0A2C5YRR6"/>
<dbReference type="Proteomes" id="UP000226431">
    <property type="component" value="Unassembled WGS sequence"/>
</dbReference>
<keyword evidence="4" id="KW-1185">Reference proteome</keyword>
<feature type="compositionally biased region" description="Polar residues" evidence="1">
    <location>
        <begin position="185"/>
        <end position="194"/>
    </location>
</feature>
<evidence type="ECO:0000256" key="1">
    <source>
        <dbReference type="SAM" id="MobiDB-lite"/>
    </source>
</evidence>
<feature type="signal peptide" evidence="2">
    <location>
        <begin position="1"/>
        <end position="17"/>
    </location>
</feature>
<gene>
    <name evidence="3" type="ORF">CDD80_6012</name>
</gene>
<feature type="region of interest" description="Disordered" evidence="1">
    <location>
        <begin position="168"/>
        <end position="194"/>
    </location>
</feature>
<evidence type="ECO:0000313" key="3">
    <source>
        <dbReference type="EMBL" id="PHH70426.1"/>
    </source>
</evidence>
<name>A0A2C5YRR6_9HYPO</name>
<dbReference type="STRING" id="2004952.A0A2C5YRR6"/>
<comment type="caution">
    <text evidence="3">The sequence shown here is derived from an EMBL/GenBank/DDBJ whole genome shotgun (WGS) entry which is preliminary data.</text>
</comment>
<feature type="chain" id="PRO_5012451539" evidence="2">
    <location>
        <begin position="18"/>
        <end position="232"/>
    </location>
</feature>
<protein>
    <submittedName>
        <fullName evidence="3">Uncharacterized protein</fullName>
    </submittedName>
</protein>
<proteinExistence type="predicted"/>
<feature type="compositionally biased region" description="Low complexity" evidence="1">
    <location>
        <begin position="168"/>
        <end position="178"/>
    </location>
</feature>
<organism evidence="3 4">
    <name type="scientific">Ophiocordyceps camponoti-rufipedis</name>
    <dbReference type="NCBI Taxonomy" id="2004952"/>
    <lineage>
        <taxon>Eukaryota</taxon>
        <taxon>Fungi</taxon>
        <taxon>Dikarya</taxon>
        <taxon>Ascomycota</taxon>
        <taxon>Pezizomycotina</taxon>
        <taxon>Sordariomycetes</taxon>
        <taxon>Hypocreomycetidae</taxon>
        <taxon>Hypocreales</taxon>
        <taxon>Ophiocordycipitaceae</taxon>
        <taxon>Ophiocordyceps</taxon>
    </lineage>
</organism>
<reference evidence="3 4" key="1">
    <citation type="submission" date="2017-06" db="EMBL/GenBank/DDBJ databases">
        <title>Ant-infecting Ophiocordyceps genomes reveal a high diversity of potential behavioral manipulation genes and a possible major role for enterotoxins.</title>
        <authorList>
            <person name="De Bekker C."/>
            <person name="Evans H.C."/>
            <person name="Brachmann A."/>
            <person name="Hughes D.P."/>
        </authorList>
    </citation>
    <scope>NUCLEOTIDE SEQUENCE [LARGE SCALE GENOMIC DNA]</scope>
    <source>
        <strain evidence="3 4">Map16</strain>
    </source>
</reference>